<evidence type="ECO:0000256" key="1">
    <source>
        <dbReference type="SAM" id="MobiDB-lite"/>
    </source>
</evidence>
<evidence type="ECO:0000313" key="3">
    <source>
        <dbReference type="Proteomes" id="UP000784294"/>
    </source>
</evidence>
<evidence type="ECO:0000313" key="2">
    <source>
        <dbReference type="EMBL" id="VEL44163.1"/>
    </source>
</evidence>
<comment type="caution">
    <text evidence="2">The sequence shown here is derived from an EMBL/GenBank/DDBJ whole genome shotgun (WGS) entry which is preliminary data.</text>
</comment>
<reference evidence="2" key="1">
    <citation type="submission" date="2018-11" db="EMBL/GenBank/DDBJ databases">
        <authorList>
            <consortium name="Pathogen Informatics"/>
        </authorList>
    </citation>
    <scope>NUCLEOTIDE SEQUENCE</scope>
</reference>
<sequence length="142" mass="15785">MKSQFKVSTSFRHSYGLRENSIFARSSCFAIEAAQNCLTVGLSTAELVGRLFNVRARRSVTPFARCSSQCKTCCAGLIRYLTSVGSVAECVDDRLFGWFRPPQQATFQSHSDAVLSHFPLPSPPHSHTHTLTHSHTRANRPD</sequence>
<feature type="region of interest" description="Disordered" evidence="1">
    <location>
        <begin position="123"/>
        <end position="142"/>
    </location>
</feature>
<dbReference type="AlphaFoldDB" id="A0A3S5B2S2"/>
<keyword evidence="3" id="KW-1185">Reference proteome</keyword>
<organism evidence="2 3">
    <name type="scientific">Protopolystoma xenopodis</name>
    <dbReference type="NCBI Taxonomy" id="117903"/>
    <lineage>
        <taxon>Eukaryota</taxon>
        <taxon>Metazoa</taxon>
        <taxon>Spiralia</taxon>
        <taxon>Lophotrochozoa</taxon>
        <taxon>Platyhelminthes</taxon>
        <taxon>Monogenea</taxon>
        <taxon>Polyopisthocotylea</taxon>
        <taxon>Polystomatidea</taxon>
        <taxon>Polystomatidae</taxon>
        <taxon>Protopolystoma</taxon>
    </lineage>
</organism>
<accession>A0A3S5B2S2</accession>
<feature type="compositionally biased region" description="Basic residues" evidence="1">
    <location>
        <begin position="126"/>
        <end position="142"/>
    </location>
</feature>
<gene>
    <name evidence="2" type="ORF">PXEA_LOCUS37603</name>
</gene>
<protein>
    <submittedName>
        <fullName evidence="2">Uncharacterized protein</fullName>
    </submittedName>
</protein>
<name>A0A3S5B2S2_9PLAT</name>
<dbReference type="Proteomes" id="UP000784294">
    <property type="component" value="Unassembled WGS sequence"/>
</dbReference>
<proteinExistence type="predicted"/>
<dbReference type="EMBL" id="CAAALY010290956">
    <property type="protein sequence ID" value="VEL44163.1"/>
    <property type="molecule type" value="Genomic_DNA"/>
</dbReference>